<evidence type="ECO:0000256" key="5">
    <source>
        <dbReference type="ARBA" id="ARBA00023004"/>
    </source>
</evidence>
<dbReference type="InterPro" id="IPR006620">
    <property type="entry name" value="Pro_4_hyd_alph"/>
</dbReference>
<dbReference type="GO" id="GO:0031418">
    <property type="term" value="F:L-ascorbic acid binding"/>
    <property type="evidence" value="ECO:0007669"/>
    <property type="project" value="InterPro"/>
</dbReference>
<keyword evidence="5" id="KW-0408">Iron</keyword>
<evidence type="ECO:0000256" key="6">
    <source>
        <dbReference type="SAM" id="SignalP"/>
    </source>
</evidence>
<keyword evidence="4" id="KW-0560">Oxidoreductase</keyword>
<dbReference type="GO" id="GO:0016705">
    <property type="term" value="F:oxidoreductase activity, acting on paired donors, with incorporation or reduction of molecular oxygen"/>
    <property type="evidence" value="ECO:0007669"/>
    <property type="project" value="InterPro"/>
</dbReference>
<dbReference type="InterPro" id="IPR050757">
    <property type="entry name" value="Collagen_mod_GT25"/>
</dbReference>
<dbReference type="GO" id="GO:0051213">
    <property type="term" value="F:dioxygenase activity"/>
    <property type="evidence" value="ECO:0007669"/>
    <property type="project" value="UniProtKB-KW"/>
</dbReference>
<dbReference type="SMART" id="SM00702">
    <property type="entry name" value="P4Hc"/>
    <property type="match status" value="1"/>
</dbReference>
<evidence type="ECO:0000313" key="8">
    <source>
        <dbReference type="EMBL" id="CDS37204.1"/>
    </source>
</evidence>
<protein>
    <submittedName>
        <fullName evidence="8">Procollagen lysine2 oxoglutarate 5 dioxygenase</fullName>
    </submittedName>
</protein>
<organism evidence="8 9">
    <name type="scientific">Echinococcus multilocularis</name>
    <name type="common">Fox tapeworm</name>
    <dbReference type="NCBI Taxonomy" id="6211"/>
    <lineage>
        <taxon>Eukaryota</taxon>
        <taxon>Metazoa</taxon>
        <taxon>Spiralia</taxon>
        <taxon>Lophotrochozoa</taxon>
        <taxon>Platyhelminthes</taxon>
        <taxon>Cestoda</taxon>
        <taxon>Eucestoda</taxon>
        <taxon>Cyclophyllidea</taxon>
        <taxon>Taeniidae</taxon>
        <taxon>Echinococcus</taxon>
    </lineage>
</organism>
<feature type="domain" description="Fe2OG dioxygenase" evidence="7">
    <location>
        <begin position="639"/>
        <end position="731"/>
    </location>
</feature>
<evidence type="ECO:0000256" key="4">
    <source>
        <dbReference type="ARBA" id="ARBA00023002"/>
    </source>
</evidence>
<keyword evidence="2" id="KW-0479">Metal-binding</keyword>
<evidence type="ECO:0000256" key="1">
    <source>
        <dbReference type="ARBA" id="ARBA00001961"/>
    </source>
</evidence>
<keyword evidence="6" id="KW-0732">Signal</keyword>
<dbReference type="EMBL" id="LN902843">
    <property type="protein sequence ID" value="CDS37204.1"/>
    <property type="molecule type" value="Genomic_DNA"/>
</dbReference>
<dbReference type="InterPro" id="IPR057589">
    <property type="entry name" value="GT_PLOD"/>
</dbReference>
<dbReference type="PROSITE" id="PS51257">
    <property type="entry name" value="PROKAR_LIPOPROTEIN"/>
    <property type="match status" value="1"/>
</dbReference>
<dbReference type="AlphaFoldDB" id="A0A068Y285"/>
<reference evidence="8" key="1">
    <citation type="journal article" date="2013" name="Nature">
        <title>The genomes of four tapeworm species reveal adaptations to parasitism.</title>
        <authorList>
            <person name="Tsai I.J."/>
            <person name="Zarowiecki M."/>
            <person name="Holroyd N."/>
            <person name="Garciarrubio A."/>
            <person name="Sanchez-Flores A."/>
            <person name="Brooks K.L."/>
            <person name="Tracey A."/>
            <person name="Bobes R.J."/>
            <person name="Fragoso G."/>
            <person name="Sciutto E."/>
            <person name="Aslett M."/>
            <person name="Beasley H."/>
            <person name="Bennett H.M."/>
            <person name="Cai J."/>
            <person name="Camicia F."/>
            <person name="Clark R."/>
            <person name="Cucher M."/>
            <person name="De Silva N."/>
            <person name="Day T.A."/>
            <person name="Deplazes P."/>
            <person name="Estrada K."/>
            <person name="Fernandez C."/>
            <person name="Holland P.W."/>
            <person name="Hou J."/>
            <person name="Hu S."/>
            <person name="Huckvale T."/>
            <person name="Hung S.S."/>
            <person name="Kamenetzky L."/>
            <person name="Keane J.A."/>
            <person name="Kiss F."/>
            <person name="Koziol U."/>
            <person name="Lambert O."/>
            <person name="Liu K."/>
            <person name="Luo X."/>
            <person name="Luo Y."/>
            <person name="Macchiaroli N."/>
            <person name="Nichol S."/>
            <person name="Paps J."/>
            <person name="Parkinson J."/>
            <person name="Pouchkina-Stantcheva N."/>
            <person name="Riddiford N."/>
            <person name="Rosenzvit M."/>
            <person name="Salinas G."/>
            <person name="Wasmuth J.D."/>
            <person name="Zamanian M."/>
            <person name="Zheng Y."/>
            <person name="Cai X."/>
            <person name="Soberon X."/>
            <person name="Olson P.D."/>
            <person name="Laclette J.P."/>
            <person name="Brehm K."/>
            <person name="Berriman M."/>
            <person name="Garciarrubio A."/>
            <person name="Bobes R.J."/>
            <person name="Fragoso G."/>
            <person name="Sanchez-Flores A."/>
            <person name="Estrada K."/>
            <person name="Cevallos M.A."/>
            <person name="Morett E."/>
            <person name="Gonzalez V."/>
            <person name="Portillo T."/>
            <person name="Ochoa-Leyva A."/>
            <person name="Jose M.V."/>
            <person name="Sciutto E."/>
            <person name="Landa A."/>
            <person name="Jimenez L."/>
            <person name="Valdes V."/>
            <person name="Carrero J.C."/>
            <person name="Larralde C."/>
            <person name="Morales-Montor J."/>
            <person name="Limon-Lason J."/>
            <person name="Soberon X."/>
            <person name="Laclette J.P."/>
        </authorList>
    </citation>
    <scope>NUCLEOTIDE SEQUENCE [LARGE SCALE GENOMIC DNA]</scope>
</reference>
<gene>
    <name evidence="8" type="ORF">EmuJ_000443900</name>
</gene>
<evidence type="ECO:0000256" key="2">
    <source>
        <dbReference type="ARBA" id="ARBA00022723"/>
    </source>
</evidence>
<dbReference type="Proteomes" id="UP000017246">
    <property type="component" value="Unassembled WGS sequence"/>
</dbReference>
<proteinExistence type="predicted"/>
<evidence type="ECO:0000256" key="3">
    <source>
        <dbReference type="ARBA" id="ARBA00022964"/>
    </source>
</evidence>
<dbReference type="InterPro" id="IPR005123">
    <property type="entry name" value="Oxoglu/Fe-dep_dioxygenase_dom"/>
</dbReference>
<dbReference type="PROSITE" id="PS51471">
    <property type="entry name" value="FE2OG_OXY"/>
    <property type="match status" value="1"/>
</dbReference>
<dbReference type="PANTHER" id="PTHR10730">
    <property type="entry name" value="PROCOLLAGEN-LYSINE,2-OXOGLUTARATE 5-DIOXYGENASE/GLYCOSYLTRANSFERASE 25 FAMILY MEMBER"/>
    <property type="match status" value="1"/>
</dbReference>
<feature type="chain" id="PRO_5009741460" evidence="6">
    <location>
        <begin position="28"/>
        <end position="731"/>
    </location>
</feature>
<dbReference type="STRING" id="6211.A0A068Y285"/>
<comment type="cofactor">
    <cofactor evidence="1">
        <name>L-ascorbate</name>
        <dbReference type="ChEBI" id="CHEBI:38290"/>
    </cofactor>
</comment>
<keyword evidence="9" id="KW-1185">Reference proteome</keyword>
<accession>A0A068Y285</accession>
<evidence type="ECO:0000313" key="9">
    <source>
        <dbReference type="Proteomes" id="UP000017246"/>
    </source>
</evidence>
<dbReference type="Pfam" id="PF25342">
    <property type="entry name" value="GT_PLOD"/>
    <property type="match status" value="1"/>
</dbReference>
<keyword evidence="3 8" id="KW-0223">Dioxygenase</keyword>
<feature type="signal peptide" evidence="6">
    <location>
        <begin position="1"/>
        <end position="27"/>
    </location>
</feature>
<sequence>MDDAALRFSPSLYSLLLLLAIFASSCAQADELHVIGLRGEMDDAVQRFERSLQVFGYAHTLLDLSIYGRTTREVSFERKVQALHQLMDDIPSEHVLILDSHSSILLNSPADLIRRTERIGADFVFVETDANSGKKLPSGDAIFTGMMARTKSLKELLEDLSDDSTEDLVDKFVSALHSALSQDSAKAAIDEESALLQVVNKDSGRKAFLRVYLKVRYESDRGYVQNVRKDTVPPILIASPEGKHKLNSLSNYLVRAWSPETGCQICDEEKLDLSRLSHLDYPFIQLSVLVTEPTPFLEVFFEGLANLTYPKNRIDLVTYCAVEKQKSVVNDFIARTSHEYHSSREIRLPLSARPIEAFQEALSYCWENNECKYLFYMEPTTQLRKADTLEYLISTKRNAIAPMITRPGKFWSSFWGALTDEGAYARSDDYFDIVERRQTGLWNVPLVGSSVLFSRWAVGQLREVLEDSGFLLYDIANAALQRLISLFKMQNIFLFVDNRKDFGHLVNPETYTLDHLHNDLWQIFDNPTDWEERYIHPEYFRFANTSTTMADFEQPCPDVFWVPLMSETFCQQLIEETEYYGKWSDGSNYDPRLEGGYENVPTVDIHMRQIDWEEHWMHVLQKYVYPIQLKLWEGYYDKPTARMNFVVRYKQGEQPSLRLHHDASTYTLDMALNRAHIDYTGGGVRYPRYNCTLVDTRVGWPLVFPGRLTHLHEGMETTSGVRYIFVTFVNP</sequence>
<name>A0A068Y285_ECHMU</name>
<dbReference type="eggNOG" id="KOG1971">
    <property type="taxonomic scope" value="Eukaryota"/>
</dbReference>
<dbReference type="PANTHER" id="PTHR10730:SF45">
    <property type="entry name" value="PROCOLLAGEN-LYSINE,2-OXOGLUTARATE 5-DIOXYGENASE"/>
    <property type="match status" value="1"/>
</dbReference>
<dbReference type="GO" id="GO:0005506">
    <property type="term" value="F:iron ion binding"/>
    <property type="evidence" value="ECO:0007669"/>
    <property type="project" value="InterPro"/>
</dbReference>
<reference evidence="8" key="2">
    <citation type="submission" date="2015-11" db="EMBL/GenBank/DDBJ databases">
        <authorList>
            <person name="Zhang Y."/>
            <person name="Guo Z."/>
        </authorList>
    </citation>
    <scope>NUCLEOTIDE SEQUENCE</scope>
</reference>
<dbReference type="Gene3D" id="2.60.120.620">
    <property type="entry name" value="q2cbj1_9rhob like domain"/>
    <property type="match status" value="1"/>
</dbReference>
<dbReference type="OrthoDB" id="69177at2759"/>
<evidence type="ECO:0000259" key="7">
    <source>
        <dbReference type="PROSITE" id="PS51471"/>
    </source>
</evidence>